<feature type="transmembrane region" description="Helical" evidence="1">
    <location>
        <begin position="218"/>
        <end position="234"/>
    </location>
</feature>
<feature type="transmembrane region" description="Helical" evidence="1">
    <location>
        <begin position="102"/>
        <end position="123"/>
    </location>
</feature>
<comment type="caution">
    <text evidence="2">The sequence shown here is derived from an EMBL/GenBank/DDBJ whole genome shotgun (WGS) entry which is preliminary data.</text>
</comment>
<dbReference type="OrthoDB" id="198399at2"/>
<name>A0A0R2D4P4_9LACO</name>
<feature type="transmembrane region" description="Helical" evidence="1">
    <location>
        <begin position="179"/>
        <end position="198"/>
    </location>
</feature>
<organism evidence="2 3">
    <name type="scientific">Loigolactobacillus rennini DSM 20253</name>
    <dbReference type="NCBI Taxonomy" id="1423796"/>
    <lineage>
        <taxon>Bacteria</taxon>
        <taxon>Bacillati</taxon>
        <taxon>Bacillota</taxon>
        <taxon>Bacilli</taxon>
        <taxon>Lactobacillales</taxon>
        <taxon>Lactobacillaceae</taxon>
        <taxon>Loigolactobacillus</taxon>
    </lineage>
</organism>
<gene>
    <name evidence="2" type="ORF">FC24_GL000825</name>
</gene>
<protein>
    <submittedName>
        <fullName evidence="2">Integral membrane protein</fullName>
    </submittedName>
</protein>
<feature type="transmembrane region" description="Helical" evidence="1">
    <location>
        <begin position="6"/>
        <end position="25"/>
    </location>
</feature>
<dbReference type="RefSeq" id="WP_057873571.1">
    <property type="nucleotide sequence ID" value="NZ_AYYI01000023.1"/>
</dbReference>
<dbReference type="Gene3D" id="2.30.42.10">
    <property type="match status" value="1"/>
</dbReference>
<evidence type="ECO:0000313" key="2">
    <source>
        <dbReference type="EMBL" id="KRM98871.1"/>
    </source>
</evidence>
<proteinExistence type="predicted"/>
<accession>A0A0R2D4P4</accession>
<feature type="transmembrane region" description="Helical" evidence="1">
    <location>
        <begin position="51"/>
        <end position="71"/>
    </location>
</feature>
<dbReference type="SUPFAM" id="SSF50156">
    <property type="entry name" value="PDZ domain-like"/>
    <property type="match status" value="1"/>
</dbReference>
<dbReference type="Proteomes" id="UP000051638">
    <property type="component" value="Unassembled WGS sequence"/>
</dbReference>
<dbReference type="STRING" id="1423796.FC24_GL000825"/>
<dbReference type="PATRIC" id="fig|1423796.3.peg.843"/>
<keyword evidence="1" id="KW-0472">Membrane</keyword>
<feature type="transmembrane region" description="Helical" evidence="1">
    <location>
        <begin position="77"/>
        <end position="97"/>
    </location>
</feature>
<feature type="transmembrane region" description="Helical" evidence="1">
    <location>
        <begin position="270"/>
        <end position="287"/>
    </location>
</feature>
<dbReference type="AlphaFoldDB" id="A0A0R2D4P4"/>
<feature type="transmembrane region" description="Helical" evidence="1">
    <location>
        <begin position="246"/>
        <end position="264"/>
    </location>
</feature>
<keyword evidence="1" id="KW-0812">Transmembrane</keyword>
<keyword evidence="1" id="KW-1133">Transmembrane helix</keyword>
<feature type="transmembrane region" description="Helical" evidence="1">
    <location>
        <begin position="138"/>
        <end position="158"/>
    </location>
</feature>
<evidence type="ECO:0000256" key="1">
    <source>
        <dbReference type="SAM" id="Phobius"/>
    </source>
</evidence>
<dbReference type="EMBL" id="AYYI01000023">
    <property type="protein sequence ID" value="KRM98871.1"/>
    <property type="molecule type" value="Genomic_DNA"/>
</dbReference>
<evidence type="ECO:0000313" key="3">
    <source>
        <dbReference type="Proteomes" id="UP000051638"/>
    </source>
</evidence>
<sequence length="387" mass="43561">MLSQLLISLVTQPLIWGGLLAGYFVSRYRIHSERRLFHIAIDSQLKEFKTFCFYSAFWGVILSLLFFFIGLKLPASFWLLYQISGIGALFLAGLVIWPSATLLVAIGAWLLLWQLTSSVPFSFMPTAIFTDYSAVNRVMAASLFLLLTLSAWLSALLRQRYALKNLSPRISRSHRGRRVGYFKTQQLALIPLVFLVPGTKMTAGLWQWTTLHLAGTDYHLLVLPLLVGFLITIRHQLPQAVIKRQVKLQVINGIIFLLSAGLVYFWPQLFMPLLGLALVVTVINWLIGRRQGKIVHYTQPFNGVMILGIQPETPAAKMALTVGDTILECNHRPVYDEDSFYAARMADATYCHLRVKSLSGDIKITESAIFSDSPHNLGIMTFPEAVE</sequence>
<reference evidence="2 3" key="1">
    <citation type="journal article" date="2015" name="Genome Announc.">
        <title>Expanding the biotechnology potential of lactobacilli through comparative genomics of 213 strains and associated genera.</title>
        <authorList>
            <person name="Sun Z."/>
            <person name="Harris H.M."/>
            <person name="McCann A."/>
            <person name="Guo C."/>
            <person name="Argimon S."/>
            <person name="Zhang W."/>
            <person name="Yang X."/>
            <person name="Jeffery I.B."/>
            <person name="Cooney J.C."/>
            <person name="Kagawa T.F."/>
            <person name="Liu W."/>
            <person name="Song Y."/>
            <person name="Salvetti E."/>
            <person name="Wrobel A."/>
            <person name="Rasinkangas P."/>
            <person name="Parkhill J."/>
            <person name="Rea M.C."/>
            <person name="O'Sullivan O."/>
            <person name="Ritari J."/>
            <person name="Douillard F.P."/>
            <person name="Paul Ross R."/>
            <person name="Yang R."/>
            <person name="Briner A.E."/>
            <person name="Felis G.E."/>
            <person name="de Vos W.M."/>
            <person name="Barrangou R."/>
            <person name="Klaenhammer T.R."/>
            <person name="Caufield P.W."/>
            <person name="Cui Y."/>
            <person name="Zhang H."/>
            <person name="O'Toole P.W."/>
        </authorList>
    </citation>
    <scope>NUCLEOTIDE SEQUENCE [LARGE SCALE GENOMIC DNA]</scope>
    <source>
        <strain evidence="2 3">DSM 20253</strain>
    </source>
</reference>
<dbReference type="InterPro" id="IPR036034">
    <property type="entry name" value="PDZ_sf"/>
</dbReference>
<keyword evidence="3" id="KW-1185">Reference proteome</keyword>